<accession>A0A090AKB5</accession>
<organism evidence="3 4">
    <name type="scientific">Thioploca ingrica</name>
    <dbReference type="NCBI Taxonomy" id="40754"/>
    <lineage>
        <taxon>Bacteria</taxon>
        <taxon>Pseudomonadati</taxon>
        <taxon>Pseudomonadota</taxon>
        <taxon>Gammaproteobacteria</taxon>
        <taxon>Thiotrichales</taxon>
        <taxon>Thiotrichaceae</taxon>
        <taxon>Thioploca</taxon>
    </lineage>
</organism>
<evidence type="ECO:0000259" key="1">
    <source>
        <dbReference type="PROSITE" id="PS51707"/>
    </source>
</evidence>
<dbReference type="InterPro" id="IPR033469">
    <property type="entry name" value="CYTH-like_dom_sf"/>
</dbReference>
<dbReference type="InterPro" id="IPR007899">
    <property type="entry name" value="CHAD_dom"/>
</dbReference>
<dbReference type="Gene3D" id="2.40.320.10">
    <property type="entry name" value="Hypothetical Protein Pfu-838710-001"/>
    <property type="match status" value="1"/>
</dbReference>
<dbReference type="InterPro" id="IPR039013">
    <property type="entry name" value="YgiF"/>
</dbReference>
<dbReference type="PANTHER" id="PTHR39569">
    <property type="entry name" value="INORGANIC TRIPHOSPHATASE"/>
    <property type="match status" value="1"/>
</dbReference>
<dbReference type="HOGENOM" id="CLU_040400_3_0_6"/>
<proteinExistence type="predicted"/>
<dbReference type="InterPro" id="IPR038186">
    <property type="entry name" value="CHAD_dom_sf"/>
</dbReference>
<protein>
    <submittedName>
        <fullName evidence="3">Adenylate cyclase</fullName>
    </submittedName>
</protein>
<dbReference type="GO" id="GO:0046872">
    <property type="term" value="F:metal ion binding"/>
    <property type="evidence" value="ECO:0007669"/>
    <property type="project" value="TreeGrafter"/>
</dbReference>
<dbReference type="KEGG" id="tig:THII_1153"/>
<dbReference type="PANTHER" id="PTHR39569:SF1">
    <property type="entry name" value="INORGANIC TRIPHOSPHATASE"/>
    <property type="match status" value="1"/>
</dbReference>
<gene>
    <name evidence="3" type="ORF">THII_1153</name>
</gene>
<dbReference type="SMART" id="SM01118">
    <property type="entry name" value="CYTH"/>
    <property type="match status" value="1"/>
</dbReference>
<keyword evidence="4" id="KW-1185">Reference proteome</keyword>
<dbReference type="SMART" id="SM00880">
    <property type="entry name" value="CHAD"/>
    <property type="match status" value="1"/>
</dbReference>
<dbReference type="CDD" id="cd07756">
    <property type="entry name" value="CYTH-like_Pase_CHAD"/>
    <property type="match status" value="1"/>
</dbReference>
<dbReference type="InterPro" id="IPR023577">
    <property type="entry name" value="CYTH_domain"/>
</dbReference>
<evidence type="ECO:0000259" key="2">
    <source>
        <dbReference type="PROSITE" id="PS51708"/>
    </source>
</evidence>
<evidence type="ECO:0000313" key="4">
    <source>
        <dbReference type="Proteomes" id="UP000031623"/>
    </source>
</evidence>
<dbReference type="SUPFAM" id="SSF55154">
    <property type="entry name" value="CYTH-like phosphatases"/>
    <property type="match status" value="1"/>
</dbReference>
<dbReference type="STRING" id="40754.THII_1153"/>
<name>A0A090AKB5_9GAMM</name>
<dbReference type="Proteomes" id="UP000031623">
    <property type="component" value="Chromosome"/>
</dbReference>
<dbReference type="AlphaFoldDB" id="A0A090AKB5"/>
<dbReference type="PROSITE" id="PS51707">
    <property type="entry name" value="CYTH"/>
    <property type="match status" value="1"/>
</dbReference>
<reference evidence="3 4" key="1">
    <citation type="journal article" date="2014" name="ISME J.">
        <title>Ecophysiology of Thioploca ingrica as revealed by the complete genome sequence supplemented with proteomic evidence.</title>
        <authorList>
            <person name="Kojima H."/>
            <person name="Ogura Y."/>
            <person name="Yamamoto N."/>
            <person name="Togashi T."/>
            <person name="Mori H."/>
            <person name="Watanabe T."/>
            <person name="Nemoto F."/>
            <person name="Kurokawa K."/>
            <person name="Hayashi T."/>
            <person name="Fukui M."/>
        </authorList>
    </citation>
    <scope>NUCLEOTIDE SEQUENCE [LARGE SCALE GENOMIC DNA]</scope>
</reference>
<dbReference type="PROSITE" id="PS51708">
    <property type="entry name" value="CHAD"/>
    <property type="match status" value="1"/>
</dbReference>
<evidence type="ECO:0000313" key="3">
    <source>
        <dbReference type="EMBL" id="BAP55450.1"/>
    </source>
</evidence>
<dbReference type="GO" id="GO:0050355">
    <property type="term" value="F:inorganic triphosphate phosphatase activity"/>
    <property type="evidence" value="ECO:0007669"/>
    <property type="project" value="InterPro"/>
</dbReference>
<feature type="domain" description="CHAD" evidence="2">
    <location>
        <begin position="219"/>
        <end position="508"/>
    </location>
</feature>
<sequence length="508" mass="58586">MPTETELKLHLEPEVVSQFKQHPLLQTATHTTAPQHLYNTYFDTVNHTLLQQGIGLRIRRMGEQRIQTIKSAGAGLGGLHQRQEWETLVSGDSPEYSQFPPEALPTWCHDENNLQQIVPLFVTDFTRMTWHLILEEGSEIEIALDQGEVKTPAACLPLCEVELELKSGSPTKLYQIALKLQKALPLRIENKSKAALGYALHQPQPPQFHKAGTLNLTPEMNAEQAFVAIIWHCIGHWQANEEIVLHSDAPEGIHQMRVALRRLRSGLNLYQSLIPKESYTKLHHQLKWLTTILGTARDWDIFTQHLAEIQRYADDSLSDLSKTIAELRRNTYVNVRHILDSSEYSRLLLTLGKWLTQRRWRKNMEMRALQSLEQPVSHFANQILPARYQKLCQQGEQLSKLNAKQRHSLRICVKKMAYATRFFSNLYPPATTLAFTKILSQLQEQLGILNDARTVTTLFNQIHPTTASSTRQLLKKYFKQHQDENLNQLAKIWQNFLEQPPFWNLTTE</sequence>
<dbReference type="OrthoDB" id="3034217at2"/>
<dbReference type="Pfam" id="PF05235">
    <property type="entry name" value="CHAD"/>
    <property type="match status" value="1"/>
</dbReference>
<dbReference type="EMBL" id="AP014633">
    <property type="protein sequence ID" value="BAP55450.1"/>
    <property type="molecule type" value="Genomic_DNA"/>
</dbReference>
<feature type="domain" description="CYTH" evidence="1">
    <location>
        <begin position="2"/>
        <end position="204"/>
    </location>
</feature>
<dbReference type="Gene3D" id="1.40.20.10">
    <property type="entry name" value="CHAD domain"/>
    <property type="match status" value="1"/>
</dbReference>
<dbReference type="Pfam" id="PF01928">
    <property type="entry name" value="CYTH"/>
    <property type="match status" value="1"/>
</dbReference>